<organism evidence="1 2">
    <name type="scientific">Hymenolepis diminuta</name>
    <name type="common">Rat tapeworm</name>
    <dbReference type="NCBI Taxonomy" id="6216"/>
    <lineage>
        <taxon>Eukaryota</taxon>
        <taxon>Metazoa</taxon>
        <taxon>Spiralia</taxon>
        <taxon>Lophotrochozoa</taxon>
        <taxon>Platyhelminthes</taxon>
        <taxon>Cestoda</taxon>
        <taxon>Eucestoda</taxon>
        <taxon>Cyclophyllidea</taxon>
        <taxon>Hymenolepididae</taxon>
        <taxon>Hymenolepis</taxon>
    </lineage>
</organism>
<evidence type="ECO:0000313" key="1">
    <source>
        <dbReference type="EMBL" id="VUZ41419.1"/>
    </source>
</evidence>
<evidence type="ECO:0000313" key="2">
    <source>
        <dbReference type="Proteomes" id="UP000321570"/>
    </source>
</evidence>
<dbReference type="Proteomes" id="UP000321570">
    <property type="component" value="Unassembled WGS sequence"/>
</dbReference>
<reference evidence="1 2" key="1">
    <citation type="submission" date="2019-07" db="EMBL/GenBank/DDBJ databases">
        <authorList>
            <person name="Jastrzebski P J."/>
            <person name="Paukszto L."/>
            <person name="Jastrzebski P J."/>
        </authorList>
    </citation>
    <scope>NUCLEOTIDE SEQUENCE [LARGE SCALE GENOMIC DNA]</scope>
    <source>
        <strain evidence="1 2">WMS-il1</strain>
    </source>
</reference>
<sequence>MGYDYDIRYQRTEDFDKAVGVSHLIDNNRAQNEETGVGFVLVKGDMQHILAESIRNTLVSAEDIWKETEKDAILKQALKNPIPQDPLLWPQTETPWIRLHVDFISPSY</sequence>
<keyword evidence="2" id="KW-1185">Reference proteome</keyword>
<gene>
    <name evidence="1" type="ORF">WMSIL1_LOCUS2265</name>
</gene>
<dbReference type="EMBL" id="CABIJS010000055">
    <property type="protein sequence ID" value="VUZ41419.1"/>
    <property type="molecule type" value="Genomic_DNA"/>
</dbReference>
<proteinExistence type="predicted"/>
<accession>A0A564Y362</accession>
<dbReference type="AlphaFoldDB" id="A0A564Y362"/>
<name>A0A564Y362_HYMDI</name>
<protein>
    <submittedName>
        <fullName evidence="1">Uncharacterized protein</fullName>
    </submittedName>
</protein>